<sequence length="188" mass="20117">MDQGVAALVGAVIGAAGAAAAALVTVRLSLRGVLAQLREQRAQFEQQGLADHVRVRRDSRRGAYAAYATCFYTFMEIVARIHEIAETGDTRAALALIQGEAAAAHAQLLRARSVISIEGPDYVIAAAEAVGDRVHIWMEMPLRIAGISRQSLRTSDYASIETGFHTAFSAFTEASNRALDDEGSWSAV</sequence>
<proteinExistence type="predicted"/>
<dbReference type="RefSeq" id="WP_399651191.1">
    <property type="nucleotide sequence ID" value="NZ_JBITYG010000006.1"/>
</dbReference>
<reference evidence="1 2" key="1">
    <citation type="submission" date="2024-10" db="EMBL/GenBank/DDBJ databases">
        <title>The Natural Products Discovery Center: Release of the First 8490 Sequenced Strains for Exploring Actinobacteria Biosynthetic Diversity.</title>
        <authorList>
            <person name="Kalkreuter E."/>
            <person name="Kautsar S.A."/>
            <person name="Yang D."/>
            <person name="Bader C.D."/>
            <person name="Teijaro C.N."/>
            <person name="Fluegel L."/>
            <person name="Davis C.M."/>
            <person name="Simpson J.R."/>
            <person name="Lauterbach L."/>
            <person name="Steele A.D."/>
            <person name="Gui C."/>
            <person name="Meng S."/>
            <person name="Li G."/>
            <person name="Viehrig K."/>
            <person name="Ye F."/>
            <person name="Su P."/>
            <person name="Kiefer A.F."/>
            <person name="Nichols A."/>
            <person name="Cepeda A.J."/>
            <person name="Yan W."/>
            <person name="Fan B."/>
            <person name="Jiang Y."/>
            <person name="Adhikari A."/>
            <person name="Zheng C.-J."/>
            <person name="Schuster L."/>
            <person name="Cowan T.M."/>
            <person name="Smanski M.J."/>
            <person name="Chevrette M.G."/>
            <person name="De Carvalho L.P.S."/>
            <person name="Shen B."/>
        </authorList>
    </citation>
    <scope>NUCLEOTIDE SEQUENCE [LARGE SCALE GENOMIC DNA]</scope>
    <source>
        <strain evidence="1 2">NPDC053399</strain>
    </source>
</reference>
<comment type="caution">
    <text evidence="1">The sequence shown here is derived from an EMBL/GenBank/DDBJ whole genome shotgun (WGS) entry which is preliminary data.</text>
</comment>
<dbReference type="Proteomes" id="UP001614394">
    <property type="component" value="Unassembled WGS sequence"/>
</dbReference>
<keyword evidence="2" id="KW-1185">Reference proteome</keyword>
<dbReference type="EMBL" id="JBITYG010000006">
    <property type="protein sequence ID" value="MFI9102924.1"/>
    <property type="molecule type" value="Genomic_DNA"/>
</dbReference>
<evidence type="ECO:0008006" key="3">
    <source>
        <dbReference type="Google" id="ProtNLM"/>
    </source>
</evidence>
<protein>
    <recommendedName>
        <fullName evidence="3">Secreted protein</fullName>
    </recommendedName>
</protein>
<gene>
    <name evidence="1" type="ORF">ACIGXA_20615</name>
</gene>
<evidence type="ECO:0000313" key="1">
    <source>
        <dbReference type="EMBL" id="MFI9102924.1"/>
    </source>
</evidence>
<accession>A0ABW8C910</accession>
<evidence type="ECO:0000313" key="2">
    <source>
        <dbReference type="Proteomes" id="UP001614394"/>
    </source>
</evidence>
<organism evidence="1 2">
    <name type="scientific">Streptomyces fildesensis</name>
    <dbReference type="NCBI Taxonomy" id="375757"/>
    <lineage>
        <taxon>Bacteria</taxon>
        <taxon>Bacillati</taxon>
        <taxon>Actinomycetota</taxon>
        <taxon>Actinomycetes</taxon>
        <taxon>Kitasatosporales</taxon>
        <taxon>Streptomycetaceae</taxon>
        <taxon>Streptomyces</taxon>
    </lineage>
</organism>
<name>A0ABW8C910_9ACTN</name>